<dbReference type="GO" id="GO:0006412">
    <property type="term" value="P:translation"/>
    <property type="evidence" value="ECO:0007669"/>
    <property type="project" value="UniProtKB-UniRule"/>
</dbReference>
<dbReference type="Pfam" id="PF01425">
    <property type="entry name" value="Amidase"/>
    <property type="match status" value="1"/>
</dbReference>
<accession>A0A212K6Q0</accession>
<dbReference type="EC" id="6.3.5.7" evidence="8"/>
<gene>
    <name evidence="8 10" type="primary">gatA</name>
    <name evidence="10" type="ORF">KL86CLO1_12269</name>
</gene>
<evidence type="ECO:0000256" key="1">
    <source>
        <dbReference type="ARBA" id="ARBA00008069"/>
    </source>
</evidence>
<evidence type="ECO:0000256" key="8">
    <source>
        <dbReference type="HAMAP-Rule" id="MF_00120"/>
    </source>
</evidence>
<dbReference type="EMBL" id="FLUN01000001">
    <property type="protein sequence ID" value="SBW07185.1"/>
    <property type="molecule type" value="Genomic_DNA"/>
</dbReference>
<evidence type="ECO:0000256" key="2">
    <source>
        <dbReference type="ARBA" id="ARBA00022598"/>
    </source>
</evidence>
<keyword evidence="10" id="KW-0808">Transferase</keyword>
<evidence type="ECO:0000256" key="7">
    <source>
        <dbReference type="ARBA" id="ARBA00047407"/>
    </source>
</evidence>
<name>A0A212K6Q0_9FIRM</name>
<dbReference type="GO" id="GO:0030956">
    <property type="term" value="C:glutamyl-tRNA(Gln) amidotransferase complex"/>
    <property type="evidence" value="ECO:0007669"/>
    <property type="project" value="InterPro"/>
</dbReference>
<keyword evidence="4 8" id="KW-0067">ATP-binding</keyword>
<reference evidence="10" key="1">
    <citation type="submission" date="2016-04" db="EMBL/GenBank/DDBJ databases">
        <authorList>
            <person name="Evans L.H."/>
            <person name="Alamgir A."/>
            <person name="Owens N."/>
            <person name="Weber N.D."/>
            <person name="Virtaneva K."/>
            <person name="Barbian K."/>
            <person name="Babar A."/>
            <person name="Rosenke K."/>
        </authorList>
    </citation>
    <scope>NUCLEOTIDE SEQUENCE</scope>
    <source>
        <strain evidence="10">86</strain>
    </source>
</reference>
<dbReference type="GO" id="GO:0005524">
    <property type="term" value="F:ATP binding"/>
    <property type="evidence" value="ECO:0007669"/>
    <property type="project" value="UniProtKB-KW"/>
</dbReference>
<comment type="subunit">
    <text evidence="8">Heterotrimer of A, B and C subunits.</text>
</comment>
<feature type="active site" description="Acyl-ester intermediate" evidence="8">
    <location>
        <position position="162"/>
    </location>
</feature>
<dbReference type="PANTHER" id="PTHR11895">
    <property type="entry name" value="TRANSAMIDASE"/>
    <property type="match status" value="1"/>
</dbReference>
<comment type="catalytic activity">
    <reaction evidence="7 8">
        <text>L-glutamyl-tRNA(Gln) + L-glutamine + ATP + H2O = L-glutaminyl-tRNA(Gln) + L-glutamate + ADP + phosphate + H(+)</text>
        <dbReference type="Rhea" id="RHEA:17521"/>
        <dbReference type="Rhea" id="RHEA-COMP:9681"/>
        <dbReference type="Rhea" id="RHEA-COMP:9684"/>
        <dbReference type="ChEBI" id="CHEBI:15377"/>
        <dbReference type="ChEBI" id="CHEBI:15378"/>
        <dbReference type="ChEBI" id="CHEBI:29985"/>
        <dbReference type="ChEBI" id="CHEBI:30616"/>
        <dbReference type="ChEBI" id="CHEBI:43474"/>
        <dbReference type="ChEBI" id="CHEBI:58359"/>
        <dbReference type="ChEBI" id="CHEBI:78520"/>
        <dbReference type="ChEBI" id="CHEBI:78521"/>
        <dbReference type="ChEBI" id="CHEBI:456216"/>
        <dbReference type="EC" id="6.3.5.7"/>
    </reaction>
</comment>
<dbReference type="PROSITE" id="PS00571">
    <property type="entry name" value="AMIDASES"/>
    <property type="match status" value="1"/>
</dbReference>
<feature type="active site" description="Charge relay system" evidence="8">
    <location>
        <position position="63"/>
    </location>
</feature>
<dbReference type="Gene3D" id="3.90.1300.10">
    <property type="entry name" value="Amidase signature (AS) domain"/>
    <property type="match status" value="1"/>
</dbReference>
<keyword evidence="5 8" id="KW-0648">Protein biosynthesis</keyword>
<dbReference type="PANTHER" id="PTHR11895:SF7">
    <property type="entry name" value="GLUTAMYL-TRNA(GLN) AMIDOTRANSFERASE SUBUNIT A, MITOCHONDRIAL"/>
    <property type="match status" value="1"/>
</dbReference>
<dbReference type="AlphaFoldDB" id="A0A212K6Q0"/>
<evidence type="ECO:0000256" key="5">
    <source>
        <dbReference type="ARBA" id="ARBA00022917"/>
    </source>
</evidence>
<dbReference type="InterPro" id="IPR023631">
    <property type="entry name" value="Amidase_dom"/>
</dbReference>
<evidence type="ECO:0000313" key="10">
    <source>
        <dbReference type="EMBL" id="SBW07185.1"/>
    </source>
</evidence>
<dbReference type="GO" id="GO:0050567">
    <property type="term" value="F:glutaminyl-tRNA synthase (glutamine-hydrolyzing) activity"/>
    <property type="evidence" value="ECO:0007669"/>
    <property type="project" value="UniProtKB-UniRule"/>
</dbReference>
<comment type="similarity">
    <text evidence="1 8">Belongs to the amidase family. GatA subfamily.</text>
</comment>
<feature type="active site" description="Charge relay system" evidence="8">
    <location>
        <position position="138"/>
    </location>
</feature>
<keyword evidence="3 8" id="KW-0547">Nucleotide-binding</keyword>
<dbReference type="GO" id="GO:0016740">
    <property type="term" value="F:transferase activity"/>
    <property type="evidence" value="ECO:0007669"/>
    <property type="project" value="UniProtKB-KW"/>
</dbReference>
<evidence type="ECO:0000259" key="9">
    <source>
        <dbReference type="Pfam" id="PF01425"/>
    </source>
</evidence>
<protein>
    <recommendedName>
        <fullName evidence="8">Glutamyl-tRNA(Gln) amidotransferase subunit A</fullName>
        <shortName evidence="8">Glu-ADT subunit A</shortName>
        <ecNumber evidence="8">6.3.5.7</ecNumber>
    </recommendedName>
</protein>
<proteinExistence type="inferred from homology"/>
<dbReference type="InterPro" id="IPR020556">
    <property type="entry name" value="Amidase_CS"/>
</dbReference>
<organism evidence="10">
    <name type="scientific">uncultured Eubacteriales bacterium</name>
    <dbReference type="NCBI Taxonomy" id="172733"/>
    <lineage>
        <taxon>Bacteria</taxon>
        <taxon>Bacillati</taxon>
        <taxon>Bacillota</taxon>
        <taxon>Clostridia</taxon>
        <taxon>Eubacteriales</taxon>
        <taxon>environmental samples</taxon>
    </lineage>
</organism>
<evidence type="ECO:0000256" key="3">
    <source>
        <dbReference type="ARBA" id="ARBA00022741"/>
    </source>
</evidence>
<feature type="domain" description="Amidase" evidence="9">
    <location>
        <begin position="51"/>
        <end position="430"/>
    </location>
</feature>
<dbReference type="HAMAP" id="MF_00120">
    <property type="entry name" value="GatA"/>
    <property type="match status" value="1"/>
</dbReference>
<evidence type="ECO:0000256" key="6">
    <source>
        <dbReference type="ARBA" id="ARBA00025295"/>
    </source>
</evidence>
<sequence length="453" mass="47548">MTDLRRLSALELGQLLADCKLSLVDIQNTAANDTLNAFITRVPFPTAPMEGTSPLAGVPMAYKDNICTKDLPTTCGSKLLADFLPAYDATVVERLAAAGAVSLGKLNMDEFAMGSSGETSYFGPTKNPWDPARSPGGSSGGSAAAVAVRQVWYALGTDTGGSVRQPAAYCGVTGLKPSYGRVSRYGLVAHASSLDQIGPIAPTAADCAAVLDLISGNDPRDATSLDLPPIGTLSGDLRGRRIGLPVECFTEAVDVEVAAAVMEAAQVLKARGAKMEQCSIPELRHAAAAYYVLSSAEASSNLARFSGPRYPSRTEGFGSEVKRRIMLGTFVLSAEGYEDYYREAQRTREALCHAFAAAFERYDLLLTPTTPTTAPLLGLTSEECRSCDLYTVPANLAGLPALSMPCGFDGHGLPVGAQLMGPALGDDLVLSAAHGYQLETTWHRNIPEGGGAL</sequence>
<dbReference type="SUPFAM" id="SSF75304">
    <property type="entry name" value="Amidase signature (AS) enzymes"/>
    <property type="match status" value="1"/>
</dbReference>
<dbReference type="InterPro" id="IPR000120">
    <property type="entry name" value="Amidase"/>
</dbReference>
<dbReference type="InterPro" id="IPR004412">
    <property type="entry name" value="GatA"/>
</dbReference>
<comment type="function">
    <text evidence="6 8">Allows the formation of correctly charged Gln-tRNA(Gln) through the transamidation of misacylated Glu-tRNA(Gln) in organisms which lack glutaminyl-tRNA synthetase. The reaction takes place in the presence of glutamine and ATP through an activated gamma-phospho-Glu-tRNA(Gln).</text>
</comment>
<dbReference type="InterPro" id="IPR036928">
    <property type="entry name" value="AS_sf"/>
</dbReference>
<keyword evidence="2 8" id="KW-0436">Ligase</keyword>
<evidence type="ECO:0000256" key="4">
    <source>
        <dbReference type="ARBA" id="ARBA00022840"/>
    </source>
</evidence>